<dbReference type="RefSeq" id="WP_087863134.1">
    <property type="nucleotide sequence ID" value="NZ_LT859958.1"/>
</dbReference>
<protein>
    <submittedName>
        <fullName evidence="1">Uncharacterized protein</fullName>
    </submittedName>
</protein>
<dbReference type="Proteomes" id="UP000195514">
    <property type="component" value="Chromosome I"/>
</dbReference>
<proteinExistence type="predicted"/>
<dbReference type="EMBL" id="LT859958">
    <property type="protein sequence ID" value="SMX55302.1"/>
    <property type="molecule type" value="Genomic_DNA"/>
</dbReference>
<gene>
    <name evidence="1" type="ORF">CFX1CAM_2237</name>
</gene>
<organism evidence="1 2">
    <name type="scientific">Candidatus Brevifilum fermentans</name>
    <dbReference type="NCBI Taxonomy" id="1986204"/>
    <lineage>
        <taxon>Bacteria</taxon>
        <taxon>Bacillati</taxon>
        <taxon>Chloroflexota</taxon>
        <taxon>Anaerolineae</taxon>
        <taxon>Anaerolineales</taxon>
        <taxon>Anaerolineaceae</taxon>
        <taxon>Candidatus Brevifilum</taxon>
    </lineage>
</organism>
<evidence type="ECO:0000313" key="2">
    <source>
        <dbReference type="Proteomes" id="UP000195514"/>
    </source>
</evidence>
<reference evidence="2" key="1">
    <citation type="submission" date="2017-05" db="EMBL/GenBank/DDBJ databases">
        <authorList>
            <person name="Kirkegaard R."/>
            <person name="Mcilroy J S."/>
        </authorList>
    </citation>
    <scope>NUCLEOTIDE SEQUENCE [LARGE SCALE GENOMIC DNA]</scope>
</reference>
<evidence type="ECO:0000313" key="1">
    <source>
        <dbReference type="EMBL" id="SMX55302.1"/>
    </source>
</evidence>
<keyword evidence="2" id="KW-1185">Reference proteome</keyword>
<dbReference type="AlphaFoldDB" id="A0A1Y6K6H8"/>
<accession>A0A1Y6K6H8</accession>
<sequence>MRAFRTENPGEIEADHLFWSAMDFQAIHPNCGTSINAGMRLASYMFNLEKAQMALRPFFKVTVRIRSQIFQFYGTIAFVI</sequence>
<name>A0A1Y6K6H8_9CHLR</name>
<dbReference type="KEGG" id="abat:CFX1CAM_2237"/>